<evidence type="ECO:0000256" key="7">
    <source>
        <dbReference type="HAMAP-Rule" id="MF_01416"/>
    </source>
</evidence>
<dbReference type="GO" id="GO:0005886">
    <property type="term" value="C:plasma membrane"/>
    <property type="evidence" value="ECO:0007669"/>
    <property type="project" value="UniProtKB-SubCell"/>
</dbReference>
<keyword evidence="5 7" id="KW-0472">Membrane</keyword>
<keyword evidence="4 7" id="KW-0406">Ion transport</keyword>
<dbReference type="GO" id="GO:0046933">
    <property type="term" value="F:proton-transporting ATP synthase activity, rotational mechanism"/>
    <property type="evidence" value="ECO:0007669"/>
    <property type="project" value="UniProtKB-UniRule"/>
</dbReference>
<dbReference type="Proteomes" id="UP000241848">
    <property type="component" value="Unassembled WGS sequence"/>
</dbReference>
<comment type="subcellular location">
    <subcellularLocation>
        <location evidence="7">Cell membrane</location>
        <topology evidence="7">Peripheral membrane protein</topology>
    </subcellularLocation>
    <subcellularLocation>
        <location evidence="1">Membrane</location>
    </subcellularLocation>
</comment>
<dbReference type="GO" id="GO:0045259">
    <property type="term" value="C:proton-transporting ATP synthase complex"/>
    <property type="evidence" value="ECO:0007669"/>
    <property type="project" value="UniProtKB-KW"/>
</dbReference>
<dbReference type="Pfam" id="PF00213">
    <property type="entry name" value="OSCP"/>
    <property type="match status" value="1"/>
</dbReference>
<evidence type="ECO:0000313" key="8">
    <source>
        <dbReference type="EMBL" id="PSR20911.1"/>
    </source>
</evidence>
<accession>A0A2T2WF86</accession>
<dbReference type="InterPro" id="IPR000711">
    <property type="entry name" value="ATPase_OSCP/dsu"/>
</dbReference>
<comment type="caution">
    <text evidence="8">The sequence shown here is derived from an EMBL/GenBank/DDBJ whole genome shotgun (WGS) entry which is preliminary data.</text>
</comment>
<evidence type="ECO:0000313" key="9">
    <source>
        <dbReference type="Proteomes" id="UP000241848"/>
    </source>
</evidence>
<dbReference type="SUPFAM" id="SSF47928">
    <property type="entry name" value="N-terminal domain of the delta subunit of the F1F0-ATP synthase"/>
    <property type="match status" value="1"/>
</dbReference>
<comment type="similarity">
    <text evidence="7">Belongs to the ATPase delta chain family.</text>
</comment>
<keyword evidence="6 7" id="KW-0066">ATP synthesis</keyword>
<protein>
    <recommendedName>
        <fullName evidence="7">ATP synthase subunit delta</fullName>
    </recommendedName>
    <alternativeName>
        <fullName evidence="7">ATP synthase F(1) sector subunit delta</fullName>
    </alternativeName>
    <alternativeName>
        <fullName evidence="7">F-type ATPase subunit delta</fullName>
        <shortName evidence="7">F-ATPase subunit delta</shortName>
    </alternativeName>
</protein>
<organism evidence="8 9">
    <name type="scientific">Sulfobacillus acidophilus</name>
    <dbReference type="NCBI Taxonomy" id="53633"/>
    <lineage>
        <taxon>Bacteria</taxon>
        <taxon>Bacillati</taxon>
        <taxon>Bacillota</taxon>
        <taxon>Clostridia</taxon>
        <taxon>Eubacteriales</taxon>
        <taxon>Clostridiales Family XVII. Incertae Sedis</taxon>
        <taxon>Sulfobacillus</taxon>
    </lineage>
</organism>
<sequence length="187" mass="20892">MKHEVVAKPYARALFGVATARMREEQVGQALAEVITTWDNDPEFAQFIRRPEVPSEAKRDAVGRVFPDLDAIVRQLIHIVIDKHREDLLSTIYAEYQRLWDEQRAVVQAQVITASPLTAQQQQDLVDVLSQATKRTVEVTVQRDPSLIAGMVVRMGDRVLDGSLARRLALLGDRLRSGDGGGSVVEH</sequence>
<name>A0A2T2WF86_9FIRM</name>
<dbReference type="PANTHER" id="PTHR11910">
    <property type="entry name" value="ATP SYNTHASE DELTA CHAIN"/>
    <property type="match status" value="1"/>
</dbReference>
<evidence type="ECO:0000256" key="3">
    <source>
        <dbReference type="ARBA" id="ARBA00022781"/>
    </source>
</evidence>
<proteinExistence type="inferred from homology"/>
<gene>
    <name evidence="7" type="primary">atpH</name>
    <name evidence="8" type="ORF">C7B45_12820</name>
</gene>
<evidence type="ECO:0000256" key="6">
    <source>
        <dbReference type="ARBA" id="ARBA00023310"/>
    </source>
</evidence>
<evidence type="ECO:0000256" key="4">
    <source>
        <dbReference type="ARBA" id="ARBA00023065"/>
    </source>
</evidence>
<keyword evidence="7" id="KW-1003">Cell membrane</keyword>
<comment type="function">
    <text evidence="7">This protein is part of the stalk that links CF(0) to CF(1). It either transmits conformational changes from CF(0) to CF(1) or is implicated in proton conduction.</text>
</comment>
<dbReference type="AlphaFoldDB" id="A0A2T2WF86"/>
<evidence type="ECO:0000256" key="2">
    <source>
        <dbReference type="ARBA" id="ARBA00022448"/>
    </source>
</evidence>
<dbReference type="HAMAP" id="MF_01416">
    <property type="entry name" value="ATP_synth_delta_bact"/>
    <property type="match status" value="1"/>
</dbReference>
<keyword evidence="7" id="KW-0139">CF(1)</keyword>
<dbReference type="PRINTS" id="PR00125">
    <property type="entry name" value="ATPASEDELTA"/>
</dbReference>
<dbReference type="NCBIfam" id="TIGR01145">
    <property type="entry name" value="ATP_synt_delta"/>
    <property type="match status" value="1"/>
</dbReference>
<reference evidence="8 9" key="1">
    <citation type="journal article" date="2014" name="BMC Genomics">
        <title>Comparison of environmental and isolate Sulfobacillus genomes reveals diverse carbon, sulfur, nitrogen, and hydrogen metabolisms.</title>
        <authorList>
            <person name="Justice N.B."/>
            <person name="Norman A."/>
            <person name="Brown C.T."/>
            <person name="Singh A."/>
            <person name="Thomas B.C."/>
            <person name="Banfield J.F."/>
        </authorList>
    </citation>
    <scope>NUCLEOTIDE SEQUENCE [LARGE SCALE GENOMIC DNA]</scope>
    <source>
        <strain evidence="8">AMDSBA3</strain>
    </source>
</reference>
<dbReference type="InterPro" id="IPR026015">
    <property type="entry name" value="ATP_synth_OSCP/delta_N_sf"/>
</dbReference>
<dbReference type="EMBL" id="PXYV01000047">
    <property type="protein sequence ID" value="PSR20911.1"/>
    <property type="molecule type" value="Genomic_DNA"/>
</dbReference>
<evidence type="ECO:0000256" key="5">
    <source>
        <dbReference type="ARBA" id="ARBA00023136"/>
    </source>
</evidence>
<keyword evidence="3 7" id="KW-0375">Hydrogen ion transport</keyword>
<keyword evidence="2 7" id="KW-0813">Transport</keyword>
<dbReference type="Gene3D" id="1.10.520.20">
    <property type="entry name" value="N-terminal domain of the delta subunit of the F1F0-ATP synthase"/>
    <property type="match status" value="1"/>
</dbReference>
<evidence type="ECO:0000256" key="1">
    <source>
        <dbReference type="ARBA" id="ARBA00004370"/>
    </source>
</evidence>
<dbReference type="NCBIfam" id="NF004402">
    <property type="entry name" value="PRK05758.2-2"/>
    <property type="match status" value="1"/>
</dbReference>
<comment type="function">
    <text evidence="7">F(1)F(0) ATP synthase produces ATP from ADP in the presence of a proton or sodium gradient. F-type ATPases consist of two structural domains, F(1) containing the extramembraneous catalytic core and F(0) containing the membrane proton channel, linked together by a central stalk and a peripheral stalk. During catalysis, ATP synthesis in the catalytic domain of F(1) is coupled via a rotary mechanism of the central stalk subunits to proton translocation.</text>
</comment>